<evidence type="ECO:0000313" key="5">
    <source>
        <dbReference type="EMBL" id="HGQ64303.1"/>
    </source>
</evidence>
<dbReference type="PANTHER" id="PTHR23077:SF27">
    <property type="entry name" value="ATPASE FAMILY GENE 2 PROTEIN HOMOLOG A"/>
    <property type="match status" value="1"/>
</dbReference>
<keyword evidence="1" id="KW-0547">Nucleotide-binding</keyword>
<dbReference type="SUPFAM" id="SSF52540">
    <property type="entry name" value="P-loop containing nucleoside triphosphate hydrolases"/>
    <property type="match status" value="1"/>
</dbReference>
<accession>A0A7C4NJI2</accession>
<dbReference type="InterPro" id="IPR050168">
    <property type="entry name" value="AAA_ATPase_domain"/>
</dbReference>
<dbReference type="CDD" id="cd19481">
    <property type="entry name" value="RecA-like_protease"/>
    <property type="match status" value="1"/>
</dbReference>
<evidence type="ECO:0000259" key="3">
    <source>
        <dbReference type="SMART" id="SM00382"/>
    </source>
</evidence>
<dbReference type="EMBL" id="DTCK01000034">
    <property type="protein sequence ID" value="HGQ35996.1"/>
    <property type="molecule type" value="Genomic_DNA"/>
</dbReference>
<dbReference type="InterPro" id="IPR003593">
    <property type="entry name" value="AAA+_ATPase"/>
</dbReference>
<protein>
    <submittedName>
        <fullName evidence="5">ATP-binding protein</fullName>
    </submittedName>
</protein>
<feature type="domain" description="AAA+ ATPase" evidence="3">
    <location>
        <begin position="247"/>
        <end position="379"/>
    </location>
</feature>
<organism evidence="5">
    <name type="scientific">Ignisphaera aggregans</name>
    <dbReference type="NCBI Taxonomy" id="334771"/>
    <lineage>
        <taxon>Archaea</taxon>
        <taxon>Thermoproteota</taxon>
        <taxon>Thermoprotei</taxon>
        <taxon>Desulfurococcales</taxon>
        <taxon>Desulfurococcaceae</taxon>
        <taxon>Ignisphaera</taxon>
    </lineage>
</organism>
<dbReference type="GO" id="GO:0005524">
    <property type="term" value="F:ATP binding"/>
    <property type="evidence" value="ECO:0007669"/>
    <property type="project" value="UniProtKB-KW"/>
</dbReference>
<dbReference type="SMART" id="SM00382">
    <property type="entry name" value="AAA"/>
    <property type="match status" value="1"/>
</dbReference>
<evidence type="ECO:0000256" key="2">
    <source>
        <dbReference type="ARBA" id="ARBA00022840"/>
    </source>
</evidence>
<dbReference type="Gene3D" id="3.40.50.300">
    <property type="entry name" value="P-loop containing nucleotide triphosphate hydrolases"/>
    <property type="match status" value="1"/>
</dbReference>
<dbReference type="GO" id="GO:0016887">
    <property type="term" value="F:ATP hydrolysis activity"/>
    <property type="evidence" value="ECO:0007669"/>
    <property type="project" value="InterPro"/>
</dbReference>
<keyword evidence="2 5" id="KW-0067">ATP-binding</keyword>
<dbReference type="AlphaFoldDB" id="A0A7C4NJI2"/>
<reference evidence="5" key="1">
    <citation type="journal article" date="2020" name="mSystems">
        <title>Genome- and Community-Level Interaction Insights into Carbon Utilization and Element Cycling Functions of Hydrothermarchaeota in Hydrothermal Sediment.</title>
        <authorList>
            <person name="Zhou Z."/>
            <person name="Liu Y."/>
            <person name="Xu W."/>
            <person name="Pan J."/>
            <person name="Luo Z.H."/>
            <person name="Li M."/>
        </authorList>
    </citation>
    <scope>NUCLEOTIDE SEQUENCE [LARGE SCALE GENOMIC DNA]</scope>
    <source>
        <strain evidence="5">SpSt-637</strain>
        <strain evidence="4">SpSt-667</strain>
    </source>
</reference>
<evidence type="ECO:0000256" key="1">
    <source>
        <dbReference type="ARBA" id="ARBA00022741"/>
    </source>
</evidence>
<proteinExistence type="predicted"/>
<dbReference type="Gene3D" id="1.10.8.60">
    <property type="match status" value="1"/>
</dbReference>
<dbReference type="PANTHER" id="PTHR23077">
    <property type="entry name" value="AAA-FAMILY ATPASE"/>
    <property type="match status" value="1"/>
</dbReference>
<name>A0A7C4NJI2_9CREN</name>
<gene>
    <name evidence="5" type="ORF">ENU08_03570</name>
    <name evidence="4" type="ORF">ENU41_04890</name>
</gene>
<dbReference type="GO" id="GO:0005737">
    <property type="term" value="C:cytoplasm"/>
    <property type="evidence" value="ECO:0007669"/>
    <property type="project" value="TreeGrafter"/>
</dbReference>
<dbReference type="Pfam" id="PF00004">
    <property type="entry name" value="AAA"/>
    <property type="match status" value="1"/>
</dbReference>
<evidence type="ECO:0000313" key="4">
    <source>
        <dbReference type="EMBL" id="HGQ35996.1"/>
    </source>
</evidence>
<comment type="caution">
    <text evidence="5">The sequence shown here is derived from an EMBL/GenBank/DDBJ whole genome shotgun (WGS) entry which is preliminary data.</text>
</comment>
<dbReference type="InterPro" id="IPR027417">
    <property type="entry name" value="P-loop_NTPase"/>
</dbReference>
<sequence>MSHHIEGVKLYSFAPIKAPNYRVYVVENATVNPNTRVLPILSKIVKYFKYPLESNIKLKIKSSNLAKLNPERLSYLVYLLSDIVVPLYLSKYESHSQALIAFTENIEEGSAIIHCVALITKKDVKSISKRPTIFIAIVKNNDKKSDRIQINSLYKMVWLYLSQALKMNKNVEVSYAPIRTYAVLISFESKSEESRYIEVTIPELHESIRVKIPIRPSAWVLEDLPPKLREELDTIVIKPITQNATYAPRGILITGPPGVGKSVTAEVIAAALNLKIIELRPSMYRSMWYGLTEKILENVLKTIRSRKNALVLIDDADFLVGRHVSIHETHVSEVTILLRYLQEPSRPLTILTTNTPELLDSALIRPGRVDVVVVMGYPDKKLRKQIAMKSAKRYEITLPTELLDTVANITRWFSNAEIDALIRLAASKGEGRITEESLLWARSRFNINEQLRASIQNQLRWFGEQFQGITIKYVSNDSEII</sequence>
<dbReference type="EMBL" id="DTBD01000025">
    <property type="protein sequence ID" value="HGQ64303.1"/>
    <property type="molecule type" value="Genomic_DNA"/>
</dbReference>
<dbReference type="InterPro" id="IPR003959">
    <property type="entry name" value="ATPase_AAA_core"/>
</dbReference>